<sequence length="104" mass="11705">MAIYTKHPKCSGNGLWYSPEAISHLLPGFTLNKRAKPSPVLDPRMGHIWYYIPLCTIFPQKINGEISKNQFFPSKSSHQSTIPFSKEGCQGLKFGNHGKTQKTI</sequence>
<name>A0A9Q3L2M6_9BASI</name>
<protein>
    <submittedName>
        <fullName evidence="1">Uncharacterized protein</fullName>
    </submittedName>
</protein>
<evidence type="ECO:0000313" key="1">
    <source>
        <dbReference type="EMBL" id="MBW0590147.1"/>
    </source>
</evidence>
<gene>
    <name evidence="1" type="ORF">O181_129862</name>
</gene>
<accession>A0A9Q3L2M6</accession>
<reference evidence="1" key="1">
    <citation type="submission" date="2021-03" db="EMBL/GenBank/DDBJ databases">
        <title>Draft genome sequence of rust myrtle Austropuccinia psidii MF-1, a brazilian biotype.</title>
        <authorList>
            <person name="Quecine M.C."/>
            <person name="Pachon D.M.R."/>
            <person name="Bonatelli M.L."/>
            <person name="Correr F.H."/>
            <person name="Franceschini L.M."/>
            <person name="Leite T.F."/>
            <person name="Margarido G.R.A."/>
            <person name="Almeida C.A."/>
            <person name="Ferrarezi J.A."/>
            <person name="Labate C.A."/>
        </authorList>
    </citation>
    <scope>NUCLEOTIDE SEQUENCE</scope>
    <source>
        <strain evidence="1">MF-1</strain>
    </source>
</reference>
<dbReference type="Proteomes" id="UP000765509">
    <property type="component" value="Unassembled WGS sequence"/>
</dbReference>
<dbReference type="EMBL" id="AVOT02137179">
    <property type="protein sequence ID" value="MBW0590147.1"/>
    <property type="molecule type" value="Genomic_DNA"/>
</dbReference>
<dbReference type="AlphaFoldDB" id="A0A9Q3L2M6"/>
<keyword evidence="2" id="KW-1185">Reference proteome</keyword>
<proteinExistence type="predicted"/>
<organism evidence="1 2">
    <name type="scientific">Austropuccinia psidii MF-1</name>
    <dbReference type="NCBI Taxonomy" id="1389203"/>
    <lineage>
        <taxon>Eukaryota</taxon>
        <taxon>Fungi</taxon>
        <taxon>Dikarya</taxon>
        <taxon>Basidiomycota</taxon>
        <taxon>Pucciniomycotina</taxon>
        <taxon>Pucciniomycetes</taxon>
        <taxon>Pucciniales</taxon>
        <taxon>Sphaerophragmiaceae</taxon>
        <taxon>Austropuccinia</taxon>
    </lineage>
</organism>
<comment type="caution">
    <text evidence="1">The sequence shown here is derived from an EMBL/GenBank/DDBJ whole genome shotgun (WGS) entry which is preliminary data.</text>
</comment>
<evidence type="ECO:0000313" key="2">
    <source>
        <dbReference type="Proteomes" id="UP000765509"/>
    </source>
</evidence>